<keyword evidence="3" id="KW-1185">Reference proteome</keyword>
<accession>A0A7S6REK4</accession>
<proteinExistence type="predicted"/>
<feature type="transmembrane region" description="Helical" evidence="1">
    <location>
        <begin position="12"/>
        <end position="36"/>
    </location>
</feature>
<feature type="transmembrane region" description="Helical" evidence="1">
    <location>
        <begin position="157"/>
        <end position="178"/>
    </location>
</feature>
<dbReference type="AlphaFoldDB" id="A0A7S6REK4"/>
<name>A0A7S6REK4_9CYAN</name>
<dbReference type="Pfam" id="PF24301">
    <property type="entry name" value="FraC"/>
    <property type="match status" value="1"/>
</dbReference>
<dbReference type="EMBL" id="CP063311">
    <property type="protein sequence ID" value="QOV23438.1"/>
    <property type="molecule type" value="Genomic_DNA"/>
</dbReference>
<dbReference type="InterPro" id="IPR054663">
    <property type="entry name" value="FraC"/>
</dbReference>
<dbReference type="Proteomes" id="UP000593846">
    <property type="component" value="Chromosome"/>
</dbReference>
<evidence type="ECO:0000313" key="3">
    <source>
        <dbReference type="Proteomes" id="UP000593846"/>
    </source>
</evidence>
<keyword evidence="1" id="KW-0812">Transmembrane</keyword>
<organism evidence="2 3">
    <name type="scientific">Anabaenopsis elenkinii CCIBt3563</name>
    <dbReference type="NCBI Taxonomy" id="2779889"/>
    <lineage>
        <taxon>Bacteria</taxon>
        <taxon>Bacillati</taxon>
        <taxon>Cyanobacteriota</taxon>
        <taxon>Cyanophyceae</taxon>
        <taxon>Nostocales</taxon>
        <taxon>Nodulariaceae</taxon>
        <taxon>Anabaenopsis</taxon>
    </lineage>
</organism>
<evidence type="ECO:0000256" key="1">
    <source>
        <dbReference type="SAM" id="Phobius"/>
    </source>
</evidence>
<gene>
    <name evidence="2" type="ORF">IM676_03770</name>
</gene>
<keyword evidence="1" id="KW-1133">Transmembrane helix</keyword>
<evidence type="ECO:0000313" key="2">
    <source>
        <dbReference type="EMBL" id="QOV23438.1"/>
    </source>
</evidence>
<sequence length="181" mass="21068">MLGLENLTSPRILPLGAVLFEFLFLLTAIPIEAYILNQRLKFDKKTSTFYAISINVFSSTIGWIIFFMMEPILPINLKSELISYIFFNSFRSEATQSLIIFTAFAMFFITFFMKFFLLRLFVISLKEDFINLYSKTPENSRLKWRLTSIARLQNTNLVTTLLIANSLSYSAITIIIFFTRK</sequence>
<reference evidence="3" key="1">
    <citation type="submission" date="2020-10" db="EMBL/GenBank/DDBJ databases">
        <title>Genome-based taxonomic classification of the species Anabaenopsis elenkinii.</title>
        <authorList>
            <person name="Delbaje E."/>
            <person name="Andreote A.P.D."/>
            <person name="Pellegrinetti T.A."/>
            <person name="Cruz R.B."/>
            <person name="Branco L.H.Z."/>
            <person name="Fiore M.F."/>
        </authorList>
    </citation>
    <scope>NUCLEOTIDE SEQUENCE [LARGE SCALE GENOMIC DNA]</scope>
    <source>
        <strain evidence="3">CCIBt3563</strain>
    </source>
</reference>
<dbReference type="KEGG" id="aee:IM676_03770"/>
<keyword evidence="1" id="KW-0472">Membrane</keyword>
<feature type="transmembrane region" description="Helical" evidence="1">
    <location>
        <begin position="48"/>
        <end position="69"/>
    </location>
</feature>
<dbReference type="NCBIfam" id="NF045624">
    <property type="entry name" value="filament_FraC"/>
    <property type="match status" value="1"/>
</dbReference>
<protein>
    <submittedName>
        <fullName evidence="2">Filament integrity protein fraC</fullName>
    </submittedName>
</protein>
<feature type="transmembrane region" description="Helical" evidence="1">
    <location>
        <begin position="98"/>
        <end position="122"/>
    </location>
</feature>
<dbReference type="RefSeq" id="WP_200988984.1">
    <property type="nucleotide sequence ID" value="NZ_CP063311.1"/>
</dbReference>